<dbReference type="InterPro" id="IPR022791">
    <property type="entry name" value="L-PG_synthase/AglD"/>
</dbReference>
<feature type="transmembrane region" description="Helical" evidence="6">
    <location>
        <begin position="155"/>
        <end position="176"/>
    </location>
</feature>
<keyword evidence="3 6" id="KW-0812">Transmembrane</keyword>
<protein>
    <submittedName>
        <fullName evidence="7">Unannotated protein</fullName>
    </submittedName>
</protein>
<feature type="transmembrane region" description="Helical" evidence="6">
    <location>
        <begin position="64"/>
        <end position="83"/>
    </location>
</feature>
<evidence type="ECO:0000256" key="4">
    <source>
        <dbReference type="ARBA" id="ARBA00022989"/>
    </source>
</evidence>
<keyword evidence="2" id="KW-1003">Cell membrane</keyword>
<accession>A0A6J6NYB8</accession>
<evidence type="ECO:0000313" key="7">
    <source>
        <dbReference type="EMBL" id="CAB4690922.1"/>
    </source>
</evidence>
<dbReference type="AlphaFoldDB" id="A0A6J6NYB8"/>
<keyword evidence="4 6" id="KW-1133">Transmembrane helix</keyword>
<dbReference type="PANTHER" id="PTHR39087:SF2">
    <property type="entry name" value="UPF0104 MEMBRANE PROTEIN MJ1595"/>
    <property type="match status" value="1"/>
</dbReference>
<evidence type="ECO:0000256" key="1">
    <source>
        <dbReference type="ARBA" id="ARBA00004651"/>
    </source>
</evidence>
<feature type="transmembrane region" description="Helical" evidence="6">
    <location>
        <begin position="235"/>
        <end position="255"/>
    </location>
</feature>
<organism evidence="7">
    <name type="scientific">freshwater metagenome</name>
    <dbReference type="NCBI Taxonomy" id="449393"/>
    <lineage>
        <taxon>unclassified sequences</taxon>
        <taxon>metagenomes</taxon>
        <taxon>ecological metagenomes</taxon>
    </lineage>
</organism>
<keyword evidence="5 6" id="KW-0472">Membrane</keyword>
<evidence type="ECO:0000256" key="2">
    <source>
        <dbReference type="ARBA" id="ARBA00022475"/>
    </source>
</evidence>
<evidence type="ECO:0000256" key="6">
    <source>
        <dbReference type="SAM" id="Phobius"/>
    </source>
</evidence>
<name>A0A6J6NYB8_9ZZZZ</name>
<dbReference type="PANTHER" id="PTHR39087">
    <property type="entry name" value="UPF0104 MEMBRANE PROTEIN MJ1595"/>
    <property type="match status" value="1"/>
</dbReference>
<evidence type="ECO:0000256" key="5">
    <source>
        <dbReference type="ARBA" id="ARBA00023136"/>
    </source>
</evidence>
<feature type="transmembrane region" description="Helical" evidence="6">
    <location>
        <begin position="275"/>
        <end position="301"/>
    </location>
</feature>
<reference evidence="7" key="1">
    <citation type="submission" date="2020-05" db="EMBL/GenBank/DDBJ databases">
        <authorList>
            <person name="Chiriac C."/>
            <person name="Salcher M."/>
            <person name="Ghai R."/>
            <person name="Kavagutti S V."/>
        </authorList>
    </citation>
    <scope>NUCLEOTIDE SEQUENCE</scope>
</reference>
<feature type="transmembrane region" description="Helical" evidence="6">
    <location>
        <begin position="200"/>
        <end position="223"/>
    </location>
</feature>
<feature type="transmembrane region" description="Helical" evidence="6">
    <location>
        <begin position="115"/>
        <end position="134"/>
    </location>
</feature>
<dbReference type="Pfam" id="PF03706">
    <property type="entry name" value="LPG_synthase_TM"/>
    <property type="match status" value="1"/>
</dbReference>
<dbReference type="EMBL" id="CAEZXP010000001">
    <property type="protein sequence ID" value="CAB4690922.1"/>
    <property type="molecule type" value="Genomic_DNA"/>
</dbReference>
<dbReference type="NCBIfam" id="TIGR00374">
    <property type="entry name" value="flippase-like domain"/>
    <property type="match status" value="1"/>
</dbReference>
<sequence length="324" mass="35205">MAPAYGVRVHQFFHAVSVFGHELVNVGWTFLGLALLLHVLKLMLRAIAWRSILVAAYPTHRIRLRTTLGAYVAGVGVNSIAPARSGDLVKLYLVRARIPGAKVTTLAPTLVAETAFDAIVAGGLMLWALAIGVLPTRQVYEKLPTVEWRFFFRHVEATGIVFGLVAVAVVISLFWARGHIARFFDRIRQGFAVFSLPRRLLLGVVLPQALSWILRIATLYCFLRAFHIDATVHNAMLAQVVDSLATLFPATPGGAGTKQGLIVYVFRGQAVSTAALLAFSVGMNIAIVISNVVLGLIAMGLMARTFSWRALFPAQPPDDEPANA</sequence>
<dbReference type="GO" id="GO:0005886">
    <property type="term" value="C:plasma membrane"/>
    <property type="evidence" value="ECO:0007669"/>
    <property type="project" value="UniProtKB-SubCell"/>
</dbReference>
<feature type="transmembrane region" description="Helical" evidence="6">
    <location>
        <begin position="26"/>
        <end position="44"/>
    </location>
</feature>
<proteinExistence type="predicted"/>
<evidence type="ECO:0000256" key="3">
    <source>
        <dbReference type="ARBA" id="ARBA00022692"/>
    </source>
</evidence>
<comment type="subcellular location">
    <subcellularLocation>
        <location evidence="1">Cell membrane</location>
        <topology evidence="1">Multi-pass membrane protein</topology>
    </subcellularLocation>
</comment>
<gene>
    <name evidence="7" type="ORF">UFOPK2399_00709</name>
</gene>